<evidence type="ECO:0000256" key="2">
    <source>
        <dbReference type="SAM" id="MobiDB-lite"/>
    </source>
</evidence>
<accession>A0A9D2N7X7</accession>
<dbReference type="PANTHER" id="PTHR46558">
    <property type="entry name" value="TRACRIPTIONAL REGULATORY PROTEIN-RELATED-RELATED"/>
    <property type="match status" value="1"/>
</dbReference>
<dbReference type="SMART" id="SM00530">
    <property type="entry name" value="HTH_XRE"/>
    <property type="match status" value="1"/>
</dbReference>
<protein>
    <submittedName>
        <fullName evidence="4">Helix-turn-helix domain-containing protein</fullName>
    </submittedName>
</protein>
<evidence type="ECO:0000256" key="1">
    <source>
        <dbReference type="ARBA" id="ARBA00023125"/>
    </source>
</evidence>
<dbReference type="CDD" id="cd00093">
    <property type="entry name" value="HTH_XRE"/>
    <property type="match status" value="1"/>
</dbReference>
<proteinExistence type="predicted"/>
<dbReference type="SUPFAM" id="SSF47413">
    <property type="entry name" value="lambda repressor-like DNA-binding domains"/>
    <property type="match status" value="1"/>
</dbReference>
<dbReference type="PANTHER" id="PTHR46558:SF11">
    <property type="entry name" value="HTH-TYPE TRANSCRIPTIONAL REGULATOR XRE"/>
    <property type="match status" value="1"/>
</dbReference>
<sequence>MATFQERLKELRKAHKLKQAELAEKLGVSMFTVSVWERGQRMPEFDNLEALSSVLDVNIAYLLGASDDPSPKGVPSDEDFQKWETEDEMENLRLAFERITRLSKSSQSIILAAASQAYKEDKISGTLAEGYEVTVRPLPDSPQAEKEGEEEGC</sequence>
<name>A0A9D2N7X7_9FIRM</name>
<organism evidence="4 5">
    <name type="scientific">Candidatus Blautia merdigallinarum</name>
    <dbReference type="NCBI Taxonomy" id="2838495"/>
    <lineage>
        <taxon>Bacteria</taxon>
        <taxon>Bacillati</taxon>
        <taxon>Bacillota</taxon>
        <taxon>Clostridia</taxon>
        <taxon>Lachnospirales</taxon>
        <taxon>Lachnospiraceae</taxon>
        <taxon>Blautia</taxon>
    </lineage>
</organism>
<comment type="caution">
    <text evidence="4">The sequence shown here is derived from an EMBL/GenBank/DDBJ whole genome shotgun (WGS) entry which is preliminary data.</text>
</comment>
<dbReference type="InterPro" id="IPR001387">
    <property type="entry name" value="Cro/C1-type_HTH"/>
</dbReference>
<evidence type="ECO:0000259" key="3">
    <source>
        <dbReference type="PROSITE" id="PS50943"/>
    </source>
</evidence>
<dbReference type="Proteomes" id="UP000823893">
    <property type="component" value="Unassembled WGS sequence"/>
</dbReference>
<feature type="domain" description="HTH cro/C1-type" evidence="3">
    <location>
        <begin position="8"/>
        <end position="62"/>
    </location>
</feature>
<dbReference type="AlphaFoldDB" id="A0A9D2N7X7"/>
<dbReference type="InterPro" id="IPR010982">
    <property type="entry name" value="Lambda_DNA-bd_dom_sf"/>
</dbReference>
<gene>
    <name evidence="4" type="ORF">H9935_13685</name>
</gene>
<dbReference type="Pfam" id="PF01381">
    <property type="entry name" value="HTH_3"/>
    <property type="match status" value="1"/>
</dbReference>
<evidence type="ECO:0000313" key="4">
    <source>
        <dbReference type="EMBL" id="HJC11824.1"/>
    </source>
</evidence>
<reference evidence="4" key="1">
    <citation type="journal article" date="2021" name="PeerJ">
        <title>Extensive microbial diversity within the chicken gut microbiome revealed by metagenomics and culture.</title>
        <authorList>
            <person name="Gilroy R."/>
            <person name="Ravi A."/>
            <person name="Getino M."/>
            <person name="Pursley I."/>
            <person name="Horton D.L."/>
            <person name="Alikhan N.F."/>
            <person name="Baker D."/>
            <person name="Gharbi K."/>
            <person name="Hall N."/>
            <person name="Watson M."/>
            <person name="Adriaenssens E.M."/>
            <person name="Foster-Nyarko E."/>
            <person name="Jarju S."/>
            <person name="Secka A."/>
            <person name="Antonio M."/>
            <person name="Oren A."/>
            <person name="Chaudhuri R.R."/>
            <person name="La Ragione R."/>
            <person name="Hildebrand F."/>
            <person name="Pallen M.J."/>
        </authorList>
    </citation>
    <scope>NUCLEOTIDE SEQUENCE</scope>
    <source>
        <strain evidence="4">ChiSxjej6B18-287</strain>
    </source>
</reference>
<keyword evidence="1" id="KW-0238">DNA-binding</keyword>
<dbReference type="EMBL" id="DWWV01000189">
    <property type="protein sequence ID" value="HJC11824.1"/>
    <property type="molecule type" value="Genomic_DNA"/>
</dbReference>
<dbReference type="Gene3D" id="1.10.260.40">
    <property type="entry name" value="lambda repressor-like DNA-binding domains"/>
    <property type="match status" value="1"/>
</dbReference>
<evidence type="ECO:0000313" key="5">
    <source>
        <dbReference type="Proteomes" id="UP000823893"/>
    </source>
</evidence>
<dbReference type="PROSITE" id="PS50943">
    <property type="entry name" value="HTH_CROC1"/>
    <property type="match status" value="1"/>
</dbReference>
<reference evidence="4" key="2">
    <citation type="submission" date="2021-04" db="EMBL/GenBank/DDBJ databases">
        <authorList>
            <person name="Gilroy R."/>
        </authorList>
    </citation>
    <scope>NUCLEOTIDE SEQUENCE</scope>
    <source>
        <strain evidence="4">ChiSxjej6B18-287</strain>
    </source>
</reference>
<feature type="region of interest" description="Disordered" evidence="2">
    <location>
        <begin position="134"/>
        <end position="153"/>
    </location>
</feature>
<dbReference type="GO" id="GO:0003677">
    <property type="term" value="F:DNA binding"/>
    <property type="evidence" value="ECO:0007669"/>
    <property type="project" value="UniProtKB-KW"/>
</dbReference>